<reference evidence="3 4" key="1">
    <citation type="journal article" date="2019" name="Int. J. Syst. Evol. Microbiol.">
        <title>The Global Catalogue of Microorganisms (GCM) 10K type strain sequencing project: providing services to taxonomists for standard genome sequencing and annotation.</title>
        <authorList>
            <consortium name="The Broad Institute Genomics Platform"/>
            <consortium name="The Broad Institute Genome Sequencing Center for Infectious Disease"/>
            <person name="Wu L."/>
            <person name="Ma J."/>
        </authorList>
    </citation>
    <scope>NUCLEOTIDE SEQUENCE [LARGE SCALE GENOMIC DNA]</scope>
    <source>
        <strain evidence="3 4">JCM 15572</strain>
    </source>
</reference>
<feature type="signal peptide" evidence="2">
    <location>
        <begin position="1"/>
        <end position="31"/>
    </location>
</feature>
<feature type="region of interest" description="Disordered" evidence="1">
    <location>
        <begin position="64"/>
        <end position="86"/>
    </location>
</feature>
<dbReference type="EMBL" id="BAAAPH010000035">
    <property type="protein sequence ID" value="GAA1604992.1"/>
    <property type="molecule type" value="Genomic_DNA"/>
</dbReference>
<keyword evidence="4" id="KW-1185">Reference proteome</keyword>
<name>A0ABN2EES7_9ACTN</name>
<feature type="compositionally biased region" description="Polar residues" evidence="1">
    <location>
        <begin position="69"/>
        <end position="86"/>
    </location>
</feature>
<evidence type="ECO:0000313" key="4">
    <source>
        <dbReference type="Proteomes" id="UP001501705"/>
    </source>
</evidence>
<organism evidence="3 4">
    <name type="scientific">Kribbella hippodromi</name>
    <dbReference type="NCBI Taxonomy" id="434347"/>
    <lineage>
        <taxon>Bacteria</taxon>
        <taxon>Bacillati</taxon>
        <taxon>Actinomycetota</taxon>
        <taxon>Actinomycetes</taxon>
        <taxon>Propionibacteriales</taxon>
        <taxon>Kribbellaceae</taxon>
        <taxon>Kribbella</taxon>
    </lineage>
</organism>
<accession>A0ABN2EES7</accession>
<protein>
    <submittedName>
        <fullName evidence="3">Uncharacterized protein</fullName>
    </submittedName>
</protein>
<evidence type="ECO:0000256" key="1">
    <source>
        <dbReference type="SAM" id="MobiDB-lite"/>
    </source>
</evidence>
<keyword evidence="2" id="KW-0732">Signal</keyword>
<feature type="chain" id="PRO_5046418422" evidence="2">
    <location>
        <begin position="32"/>
        <end position="86"/>
    </location>
</feature>
<sequence length="86" mass="8774">MRAARVVRAARVAAVGLAVVVLVAPAGRVLAADDPGPVSWPTVEETGPGNAADPVPVKWLEVQKPDVGGSNSDPKPTGWPTVQRSG</sequence>
<comment type="caution">
    <text evidence="3">The sequence shown here is derived from an EMBL/GenBank/DDBJ whole genome shotgun (WGS) entry which is preliminary data.</text>
</comment>
<gene>
    <name evidence="3" type="ORF">GCM10009804_71550</name>
</gene>
<proteinExistence type="predicted"/>
<dbReference type="Proteomes" id="UP001501705">
    <property type="component" value="Unassembled WGS sequence"/>
</dbReference>
<evidence type="ECO:0000256" key="2">
    <source>
        <dbReference type="SAM" id="SignalP"/>
    </source>
</evidence>
<evidence type="ECO:0000313" key="3">
    <source>
        <dbReference type="EMBL" id="GAA1604992.1"/>
    </source>
</evidence>